<evidence type="ECO:0000256" key="3">
    <source>
        <dbReference type="ARBA" id="ARBA00022884"/>
    </source>
</evidence>
<keyword evidence="2" id="KW-0677">Repeat</keyword>
<feature type="compositionally biased region" description="Low complexity" evidence="6">
    <location>
        <begin position="623"/>
        <end position="642"/>
    </location>
</feature>
<evidence type="ECO:0000256" key="1">
    <source>
        <dbReference type="ARBA" id="ARBA00004123"/>
    </source>
</evidence>
<gene>
    <name evidence="8" type="ORF">CmeUKMEL1_12280</name>
</gene>
<feature type="region of interest" description="Disordered" evidence="6">
    <location>
        <begin position="696"/>
        <end position="716"/>
    </location>
</feature>
<evidence type="ECO:0000256" key="6">
    <source>
        <dbReference type="SAM" id="MobiDB-lite"/>
    </source>
</evidence>
<dbReference type="AlphaFoldDB" id="A0A2P4Z2W5"/>
<dbReference type="PANTHER" id="PTHR23236">
    <property type="entry name" value="EUKARYOTIC TRANSLATION INITIATION FACTOR 4B/4H"/>
    <property type="match status" value="1"/>
</dbReference>
<keyword evidence="9" id="KW-1185">Reference proteome</keyword>
<evidence type="ECO:0000256" key="5">
    <source>
        <dbReference type="PROSITE-ProRule" id="PRU00176"/>
    </source>
</evidence>
<feature type="region of interest" description="Disordered" evidence="6">
    <location>
        <begin position="938"/>
        <end position="975"/>
    </location>
</feature>
<feature type="compositionally biased region" description="Basic and acidic residues" evidence="6">
    <location>
        <begin position="1095"/>
        <end position="1110"/>
    </location>
</feature>
<sequence length="1135" mass="127967">MRNLIKNIELYPTIADNHLRFIESNIKGETGLNEVEQLYEGAISVCGLHPAEGPVIWSEYRRFLSHQNEENLSLRVSKVRDLFYRQMSLPLSGLPDLLDEYRIWEEELPVENRESFDVAKEHYLRGQQEWSLRKPFEMRVQTDNVSNLQELFDAWMLYINFEKDRMLSIDYSSNATPQESHSGCNNCNSSNKYRLDTKDSVIMAYRRALDDLGSIRIDLWLELANFISTTTNCPHLLSAVYASSLQHFSTNPKLWMFYLSAKAESIKDIASHFCQFHHFYGPGCKARSTATWYPQNYQILKITGLKEILEIVLENYISEISRFQEIFSKSKQDALELYFVVTNSLIDINKSLKSQLYTTKAYNITYEQTSLQGINASELEELIFKKLENLYLKGEELLLGSNVGLVEGDADGEGEKFDVLEESAALFYSRWLDFELMRSANLKEVIISFLEKFLDREEEKVMNFLPIIISVTKGRLAAQDQIEIRKDLIERFSGCSEKIKAKVLSEWESTESFVKYKESNKRQRLDAFEGDPNILCSPNIGKISMGVSSSSSEGVPTQEVSQCILPLPIINQGPMINANSRTSSLRPLPKNNDIEGDFVCLSEIRLRRDKRRSRRNFTESDYDTSSECSSESNSISALLGSSGTNGGRQFLRNFTPPGTPSYSIQKVTGAVAHQSHNLKSPHSPIITSGLQQTAFHLDQPGSNSFAPKGSQLIRSPGMVPQDLEARTQCTWDGREAIEPSIAPPIPPIPTISSISSVSSNSSHSSLGSRQIEKSISQFVSLGEQQNSISERTIDDQNMPPPTYTPKKNKLDRSSEKGGVQQQSSLPPVSIPVSVCVDSDLNSSLKENLKTAKDFPSDSYEKDTLFIRFPQNQEMDQESLRGILLDHFLIQIGQIRIVKDSKGRPKGFAYVDIEPEKIGQIMKNSEELKKLEEIGIQVKASNPPKSQAPRMSLSSRENLKYKKRTGRKQAQDQKDSSTTILIKNIDKSLNEKQVISHFQDSLGLKVKNISISRDQSGASRGFAFMEFFNSGDSLAAHMLNESKLGSRNITVSSSTRPLTFPKSTNSDVGLTDSLNARFVPRTKSKQKLPPGCLGMRGRETKVDTSTSHEDLELGNQQETVNKTPSLTNDDFRKLFL</sequence>
<dbReference type="Pfam" id="PF00076">
    <property type="entry name" value="RRM_1"/>
    <property type="match status" value="1"/>
</dbReference>
<feature type="region of interest" description="Disordered" evidence="6">
    <location>
        <begin position="1083"/>
        <end position="1110"/>
    </location>
</feature>
<dbReference type="InterPro" id="IPR000504">
    <property type="entry name" value="RRM_dom"/>
</dbReference>
<dbReference type="Pfam" id="PF05843">
    <property type="entry name" value="Suf"/>
    <property type="match status" value="1"/>
</dbReference>
<keyword evidence="4" id="KW-0539">Nucleus</keyword>
<evidence type="ECO:0000256" key="4">
    <source>
        <dbReference type="ARBA" id="ARBA00023242"/>
    </source>
</evidence>
<dbReference type="Proteomes" id="UP000236928">
    <property type="component" value="Unassembled WGS sequence"/>
</dbReference>
<comment type="caution">
    <text evidence="8">The sequence shown here is derived from an EMBL/GenBank/DDBJ whole genome shotgun (WGS) entry which is preliminary data.</text>
</comment>
<evidence type="ECO:0000259" key="7">
    <source>
        <dbReference type="PROSITE" id="PS50102"/>
    </source>
</evidence>
<feature type="region of interest" description="Disordered" evidence="6">
    <location>
        <begin position="789"/>
        <end position="826"/>
    </location>
</feature>
<dbReference type="OrthoDB" id="360390at2759"/>
<dbReference type="Gene3D" id="1.25.40.10">
    <property type="entry name" value="Tetratricopeptide repeat domain"/>
    <property type="match status" value="1"/>
</dbReference>
<feature type="domain" description="RRM" evidence="7">
    <location>
        <begin position="977"/>
        <end position="1055"/>
    </location>
</feature>
<name>A0A2P4Z2W5_9CRYT</name>
<comment type="subcellular location">
    <subcellularLocation>
        <location evidence="1">Nucleus</location>
    </subcellularLocation>
</comment>
<dbReference type="PANTHER" id="PTHR23236:SF12">
    <property type="entry name" value="EUKARYOTIC INITIATION FACTOR 4B-RELATED"/>
    <property type="match status" value="1"/>
</dbReference>
<keyword evidence="3 5" id="KW-0694">RNA-binding</keyword>
<organism evidence="8 9">
    <name type="scientific">Cryptosporidium meleagridis</name>
    <dbReference type="NCBI Taxonomy" id="93969"/>
    <lineage>
        <taxon>Eukaryota</taxon>
        <taxon>Sar</taxon>
        <taxon>Alveolata</taxon>
        <taxon>Apicomplexa</taxon>
        <taxon>Conoidasida</taxon>
        <taxon>Coccidia</taxon>
        <taxon>Eucoccidiorida</taxon>
        <taxon>Eimeriorina</taxon>
        <taxon>Cryptosporidiidae</taxon>
        <taxon>Cryptosporidium</taxon>
    </lineage>
</organism>
<dbReference type="InterPro" id="IPR011990">
    <property type="entry name" value="TPR-like_helical_dom_sf"/>
</dbReference>
<proteinExistence type="predicted"/>
<accession>A0A2P4Z2W5</accession>
<protein>
    <submittedName>
        <fullName evidence="8">RNA recognition motif domain protein family protein</fullName>
    </submittedName>
</protein>
<dbReference type="GO" id="GO:0006396">
    <property type="term" value="P:RNA processing"/>
    <property type="evidence" value="ECO:0007669"/>
    <property type="project" value="InterPro"/>
</dbReference>
<dbReference type="Gene3D" id="3.30.70.330">
    <property type="match status" value="2"/>
</dbReference>
<dbReference type="InterPro" id="IPR035979">
    <property type="entry name" value="RBD_domain_sf"/>
</dbReference>
<reference evidence="8 9" key="1">
    <citation type="submission" date="2014-04" db="EMBL/GenBank/DDBJ databases">
        <title>Comparative Genomics of Cryptosporidium Species.</title>
        <authorList>
            <person name="Silva J.C."/>
            <person name="Su Q."/>
            <person name="Chalmers R."/>
            <person name="Chibucos M.C."/>
            <person name="Elwin K."/>
            <person name="Godinez A."/>
            <person name="Guo F."/>
            <person name="Huynh K."/>
            <person name="Orvis J."/>
            <person name="Ott S."/>
            <person name="Sadzewicz L."/>
            <person name="Sengamalay N."/>
            <person name="Shetty A."/>
            <person name="Sun M."/>
            <person name="Tallon L."/>
            <person name="Xiao L."/>
            <person name="Zhang H."/>
            <person name="Fraser C.M."/>
            <person name="Zhu G."/>
            <person name="Kissinger J."/>
            <person name="Widmer G."/>
        </authorList>
    </citation>
    <scope>NUCLEOTIDE SEQUENCE [LARGE SCALE GENOMIC DNA]</scope>
    <source>
        <strain evidence="8 9">UKMEL1</strain>
    </source>
</reference>
<dbReference type="PROSITE" id="PS50102">
    <property type="entry name" value="RRM"/>
    <property type="match status" value="1"/>
</dbReference>
<dbReference type="EMBL" id="JIBK01000043">
    <property type="protein sequence ID" value="POM84415.1"/>
    <property type="molecule type" value="Genomic_DNA"/>
</dbReference>
<evidence type="ECO:0000256" key="2">
    <source>
        <dbReference type="ARBA" id="ARBA00022737"/>
    </source>
</evidence>
<dbReference type="VEuPathDB" id="CryptoDB:CmeUKMEL1_12280"/>
<feature type="compositionally biased region" description="Low complexity" evidence="6">
    <location>
        <begin position="750"/>
        <end position="768"/>
    </location>
</feature>
<dbReference type="SUPFAM" id="SSF48452">
    <property type="entry name" value="TPR-like"/>
    <property type="match status" value="1"/>
</dbReference>
<feature type="region of interest" description="Disordered" evidence="6">
    <location>
        <begin position="739"/>
        <end position="769"/>
    </location>
</feature>
<dbReference type="InterPro" id="IPR008847">
    <property type="entry name" value="Suf"/>
</dbReference>
<evidence type="ECO:0000313" key="8">
    <source>
        <dbReference type="EMBL" id="POM84415.1"/>
    </source>
</evidence>
<feature type="compositionally biased region" description="Polar residues" evidence="6">
    <location>
        <begin position="696"/>
        <end position="705"/>
    </location>
</feature>
<dbReference type="GO" id="GO:0005634">
    <property type="term" value="C:nucleus"/>
    <property type="evidence" value="ECO:0007669"/>
    <property type="project" value="UniProtKB-SubCell"/>
</dbReference>
<feature type="region of interest" description="Disordered" evidence="6">
    <location>
        <begin position="614"/>
        <end position="642"/>
    </location>
</feature>
<evidence type="ECO:0000313" key="9">
    <source>
        <dbReference type="Proteomes" id="UP000236928"/>
    </source>
</evidence>
<dbReference type="SMART" id="SM00360">
    <property type="entry name" value="RRM"/>
    <property type="match status" value="1"/>
</dbReference>
<dbReference type="SUPFAM" id="SSF54928">
    <property type="entry name" value="RNA-binding domain, RBD"/>
    <property type="match status" value="1"/>
</dbReference>
<dbReference type="InterPro" id="IPR012677">
    <property type="entry name" value="Nucleotide-bd_a/b_plait_sf"/>
</dbReference>
<dbReference type="GO" id="GO:0008143">
    <property type="term" value="F:poly(A) binding"/>
    <property type="evidence" value="ECO:0007669"/>
    <property type="project" value="TreeGrafter"/>
</dbReference>